<dbReference type="EMBL" id="JBHSDU010000015">
    <property type="protein sequence ID" value="MFC4314400.1"/>
    <property type="molecule type" value="Genomic_DNA"/>
</dbReference>
<evidence type="ECO:0000313" key="3">
    <source>
        <dbReference type="Proteomes" id="UP001595904"/>
    </source>
</evidence>
<keyword evidence="3" id="KW-1185">Reference proteome</keyword>
<dbReference type="Gene3D" id="3.90.180.10">
    <property type="entry name" value="Medium-chain alcohol dehydrogenases, catalytic domain"/>
    <property type="match status" value="1"/>
</dbReference>
<dbReference type="SUPFAM" id="SSF51735">
    <property type="entry name" value="NAD(P)-binding Rossmann-fold domains"/>
    <property type="match status" value="1"/>
</dbReference>
<dbReference type="PANTHER" id="PTHR11695">
    <property type="entry name" value="ALCOHOL DEHYDROGENASE RELATED"/>
    <property type="match status" value="1"/>
</dbReference>
<dbReference type="SUPFAM" id="SSF50129">
    <property type="entry name" value="GroES-like"/>
    <property type="match status" value="1"/>
</dbReference>
<dbReference type="InterPro" id="IPR050700">
    <property type="entry name" value="YIM1/Zinc_Alcohol_DH_Fams"/>
</dbReference>
<dbReference type="PANTHER" id="PTHR11695:SF648">
    <property type="entry name" value="ZINC-BINDING OXIDOREDUCTASE"/>
    <property type="match status" value="1"/>
</dbReference>
<evidence type="ECO:0000259" key="1">
    <source>
        <dbReference type="SMART" id="SM00829"/>
    </source>
</evidence>
<dbReference type="CDD" id="cd08267">
    <property type="entry name" value="MDR1"/>
    <property type="match status" value="1"/>
</dbReference>
<reference evidence="3" key="1">
    <citation type="journal article" date="2019" name="Int. J. Syst. Evol. Microbiol.">
        <title>The Global Catalogue of Microorganisms (GCM) 10K type strain sequencing project: providing services to taxonomists for standard genome sequencing and annotation.</title>
        <authorList>
            <consortium name="The Broad Institute Genomics Platform"/>
            <consortium name="The Broad Institute Genome Sequencing Center for Infectious Disease"/>
            <person name="Wu L."/>
            <person name="Ma J."/>
        </authorList>
    </citation>
    <scope>NUCLEOTIDE SEQUENCE [LARGE SCALE GENOMIC DNA]</scope>
    <source>
        <strain evidence="3">CGMCC 1.10759</strain>
    </source>
</reference>
<proteinExistence type="predicted"/>
<evidence type="ECO:0000313" key="2">
    <source>
        <dbReference type="EMBL" id="MFC4314400.1"/>
    </source>
</evidence>
<dbReference type="RefSeq" id="WP_380606745.1">
    <property type="nucleotide sequence ID" value="NZ_JBHSDU010000015.1"/>
</dbReference>
<dbReference type="InterPro" id="IPR011032">
    <property type="entry name" value="GroES-like_sf"/>
</dbReference>
<dbReference type="Pfam" id="PF08240">
    <property type="entry name" value="ADH_N"/>
    <property type="match status" value="1"/>
</dbReference>
<dbReference type="Gene3D" id="3.40.50.720">
    <property type="entry name" value="NAD(P)-binding Rossmann-like Domain"/>
    <property type="match status" value="1"/>
</dbReference>
<dbReference type="Pfam" id="PF13602">
    <property type="entry name" value="ADH_zinc_N_2"/>
    <property type="match status" value="1"/>
</dbReference>
<feature type="domain" description="Enoyl reductase (ER)" evidence="1">
    <location>
        <begin position="10"/>
        <end position="321"/>
    </location>
</feature>
<dbReference type="InterPro" id="IPR002364">
    <property type="entry name" value="Quin_OxRdtase/zeta-crystal_CS"/>
</dbReference>
<dbReference type="SMART" id="SM00829">
    <property type="entry name" value="PKS_ER"/>
    <property type="match status" value="1"/>
</dbReference>
<dbReference type="InterPro" id="IPR013154">
    <property type="entry name" value="ADH-like_N"/>
</dbReference>
<dbReference type="PROSITE" id="PS01162">
    <property type="entry name" value="QOR_ZETA_CRYSTAL"/>
    <property type="match status" value="1"/>
</dbReference>
<gene>
    <name evidence="2" type="ORF">ACFPN2_35370</name>
</gene>
<accession>A0ABV8T5L8</accession>
<comment type="caution">
    <text evidence="2">The sequence shown here is derived from an EMBL/GenBank/DDBJ whole genome shotgun (WGS) entry which is preliminary data.</text>
</comment>
<dbReference type="InterPro" id="IPR036291">
    <property type="entry name" value="NAD(P)-bd_dom_sf"/>
</dbReference>
<sequence length="330" mass="35770">MKAVLQRCYGSPEVLTFEDIARPTPADNEVLVRVRAAAVNPLDWHSVAGWPYVMRLGSGLSAPNDPRMGVDFAGTVESVGKQVTQFKPGDEVFGGRSGAFAEYVVVREDRAIARKPSNLTFEQAAAMPIAAITALQALRDHGHVRAGQKVLINGASGGVGTYAVQIAKSFGADVTGVCSTRNVELVRSLGADRVVDYKKEDFTAASERYDVIIDNVGNRSPMDLRRVLTPGGIVVIVGAPKEGPWIGMFWGVIRAAMLSWFVDEKFEFFVAQLNRDDLDSLAALARDGKLTSVIDRSFPLNETSQAIEYLAGWHARGKVVVHVPPDSNRT</sequence>
<dbReference type="Proteomes" id="UP001595904">
    <property type="component" value="Unassembled WGS sequence"/>
</dbReference>
<name>A0ABV8T5L8_9GAMM</name>
<protein>
    <submittedName>
        <fullName evidence="2">NAD(P)-dependent alcohol dehydrogenase</fullName>
    </submittedName>
</protein>
<dbReference type="InterPro" id="IPR020843">
    <property type="entry name" value="ER"/>
</dbReference>
<organism evidence="2 3">
    <name type="scientific">Steroidobacter flavus</name>
    <dbReference type="NCBI Taxonomy" id="1842136"/>
    <lineage>
        <taxon>Bacteria</taxon>
        <taxon>Pseudomonadati</taxon>
        <taxon>Pseudomonadota</taxon>
        <taxon>Gammaproteobacteria</taxon>
        <taxon>Steroidobacterales</taxon>
        <taxon>Steroidobacteraceae</taxon>
        <taxon>Steroidobacter</taxon>
    </lineage>
</organism>